<dbReference type="OrthoDB" id="10013825at2759"/>
<dbReference type="Gene3D" id="3.30.10.10">
    <property type="entry name" value="Trypsin Inhibitor V, subunit A"/>
    <property type="match status" value="1"/>
</dbReference>
<dbReference type="InterPro" id="IPR021719">
    <property type="entry name" value="Prot_inh_I78"/>
</dbReference>
<dbReference type="PANTHER" id="PTHR39600">
    <property type="entry name" value="PEPTIDASE INHIBITOR I78 FAMILY PROTEIN"/>
    <property type="match status" value="1"/>
</dbReference>
<protein>
    <recommendedName>
        <fullName evidence="5">Pua rna binding domain-containing protein</fullName>
    </recommendedName>
</protein>
<accession>A0A1B5L5Y1</accession>
<reference evidence="2" key="3">
    <citation type="submission" date="2020-03" db="EMBL/GenBank/DDBJ databases">
        <title>A mixture of massive structural variations and highly conserved coding sequences in Ustilaginoidea virens genome.</title>
        <authorList>
            <person name="Zhang K."/>
            <person name="Zhao Z."/>
            <person name="Zhang Z."/>
            <person name="Li Y."/>
            <person name="Hsiang T."/>
            <person name="Sun W."/>
        </authorList>
    </citation>
    <scope>NUCLEOTIDE SEQUENCE</scope>
    <source>
        <strain evidence="2">UV-8b</strain>
    </source>
</reference>
<dbReference type="RefSeq" id="XP_042993523.1">
    <property type="nucleotide sequence ID" value="XM_043137589.1"/>
</dbReference>
<dbReference type="Pfam" id="PF11720">
    <property type="entry name" value="Inhibitor_I78"/>
    <property type="match status" value="1"/>
</dbReference>
<reference evidence="4" key="2">
    <citation type="journal article" date="2016" name="Genome Announc.">
        <title>Genome sequence of Ustilaginoidea virens IPU010, a rice pathogenic fungus causing false smut.</title>
        <authorList>
            <person name="Kumagai T."/>
            <person name="Ishii T."/>
            <person name="Terai G."/>
            <person name="Umemura M."/>
            <person name="Machida M."/>
            <person name="Asai K."/>
        </authorList>
    </citation>
    <scope>NUCLEOTIDE SEQUENCE [LARGE SCALE GENOMIC DNA]</scope>
    <source>
        <strain evidence="4">IPU010</strain>
    </source>
</reference>
<dbReference type="EMBL" id="BBTG02000063">
    <property type="protein sequence ID" value="GAO18981.1"/>
    <property type="molecule type" value="Genomic_DNA"/>
</dbReference>
<gene>
    <name evidence="2" type="ORF">UV8b_00091</name>
    <name evidence="1" type="ORF">UVI_02060550</name>
</gene>
<evidence type="ECO:0000313" key="2">
    <source>
        <dbReference type="EMBL" id="QUC15850.1"/>
    </source>
</evidence>
<sequence length="81" mass="9031">MPLVVPGVTTSSNSETEKWQNKLVGKKLSDGEHDETNFCVKDLPEEHRVIAPGQLVTRDLKENRLNIHLADDGTVTHVERG</sequence>
<organism evidence="1 4">
    <name type="scientific">Ustilaginoidea virens</name>
    <name type="common">Rice false smut fungus</name>
    <name type="synonym">Villosiclava virens</name>
    <dbReference type="NCBI Taxonomy" id="1159556"/>
    <lineage>
        <taxon>Eukaryota</taxon>
        <taxon>Fungi</taxon>
        <taxon>Dikarya</taxon>
        <taxon>Ascomycota</taxon>
        <taxon>Pezizomycotina</taxon>
        <taxon>Sordariomycetes</taxon>
        <taxon>Hypocreomycetidae</taxon>
        <taxon>Hypocreales</taxon>
        <taxon>Clavicipitaceae</taxon>
        <taxon>Ustilaginoidea</taxon>
    </lineage>
</organism>
<evidence type="ECO:0000313" key="1">
    <source>
        <dbReference type="EMBL" id="GAO18981.1"/>
    </source>
</evidence>
<dbReference type="Proteomes" id="UP000027002">
    <property type="component" value="Chromosome 1"/>
</dbReference>
<dbReference type="PANTHER" id="PTHR39600:SF1">
    <property type="entry name" value="PEPTIDASE INHIBITOR I78 FAMILY PROTEIN"/>
    <property type="match status" value="1"/>
</dbReference>
<proteinExistence type="predicted"/>
<reference evidence="1" key="1">
    <citation type="journal article" date="2016" name="Genome Announc.">
        <title>Genome Sequence of Ustilaginoidea virens IPU010, a Rice Pathogenic Fungus Causing False Smut.</title>
        <authorList>
            <person name="Kumagai T."/>
            <person name="Ishii T."/>
            <person name="Terai G."/>
            <person name="Umemura M."/>
            <person name="Machida M."/>
            <person name="Asai K."/>
        </authorList>
    </citation>
    <scope>NUCLEOTIDE SEQUENCE [LARGE SCALE GENOMIC DNA]</scope>
    <source>
        <strain evidence="1">IPU010</strain>
    </source>
</reference>
<dbReference type="Proteomes" id="UP000054053">
    <property type="component" value="Unassembled WGS sequence"/>
</dbReference>
<evidence type="ECO:0000313" key="4">
    <source>
        <dbReference type="Proteomes" id="UP000054053"/>
    </source>
</evidence>
<evidence type="ECO:0008006" key="5">
    <source>
        <dbReference type="Google" id="ProtNLM"/>
    </source>
</evidence>
<keyword evidence="3" id="KW-1185">Reference proteome</keyword>
<dbReference type="AlphaFoldDB" id="A0A1B5L5Y1"/>
<dbReference type="GeneID" id="66060869"/>
<dbReference type="KEGG" id="uvi:66060869"/>
<evidence type="ECO:0000313" key="3">
    <source>
        <dbReference type="Proteomes" id="UP000027002"/>
    </source>
</evidence>
<dbReference type="EMBL" id="CP072753">
    <property type="protein sequence ID" value="QUC15850.1"/>
    <property type="molecule type" value="Genomic_DNA"/>
</dbReference>
<name>A0A1B5L5Y1_USTVR</name>